<dbReference type="FunFam" id="3.40.50.300:FF:000136">
    <property type="entry name" value="Replication factor C subunit 5"/>
    <property type="match status" value="1"/>
</dbReference>
<dbReference type="FunFam" id="1.10.8.60:FF:000030">
    <property type="entry name" value="replication factor C subunit 3"/>
    <property type="match status" value="1"/>
</dbReference>
<evidence type="ECO:0000256" key="2">
    <source>
        <dbReference type="ARBA" id="ARBA00005378"/>
    </source>
</evidence>
<proteinExistence type="inferred from homology"/>
<dbReference type="GO" id="GO:0003677">
    <property type="term" value="F:DNA binding"/>
    <property type="evidence" value="ECO:0007669"/>
    <property type="project" value="InterPro"/>
</dbReference>
<comment type="function">
    <text evidence="5">Subunit of the replication factor C (RFC) complex which acts during elongation of primed DNA templates by DNA polymerases delta and epsilon, and is necessary for ATP-dependent loading of proliferating cell nuclear antigen (PCNA) onto primed DNA.</text>
</comment>
<dbReference type="AlphaFoldDB" id="A0AA38HZE5"/>
<comment type="subunit">
    <text evidence="6">Subunit of the RFC complex, an heteropentameric complex consisting of a large subunit RFC1 and four small subunits RFC2, RFC3, RFC4 and RFC5; the RFC complex interacts with PCNA. Forms an heterotetrameric complex with RFC2, RFC4 and RFC5; this complex has ATPase activity but is not stimulated by PCNA. The heterotetramer of subunits RFC2, RFC3, RFC4 and RFC5 interacts with RAD17. Interacts with CNTD1; this interaction facilitates crossover formation.</text>
</comment>
<dbReference type="EMBL" id="JALNTZ010000007">
    <property type="protein sequence ID" value="KAJ3646353.1"/>
    <property type="molecule type" value="Genomic_DNA"/>
</dbReference>
<evidence type="ECO:0000256" key="6">
    <source>
        <dbReference type="ARBA" id="ARBA00062267"/>
    </source>
</evidence>
<dbReference type="GO" id="GO:0005663">
    <property type="term" value="C:DNA replication factor C complex"/>
    <property type="evidence" value="ECO:0007669"/>
    <property type="project" value="TreeGrafter"/>
</dbReference>
<dbReference type="SUPFAM" id="SSF48019">
    <property type="entry name" value="post-AAA+ oligomerization domain-like"/>
    <property type="match status" value="1"/>
</dbReference>
<dbReference type="Pfam" id="PF21960">
    <property type="entry name" value="RCF1-5-like_lid"/>
    <property type="match status" value="1"/>
</dbReference>
<feature type="domain" description="AAA+ ATPase" evidence="11">
    <location>
        <begin position="33"/>
        <end position="189"/>
    </location>
</feature>
<evidence type="ECO:0000256" key="10">
    <source>
        <dbReference type="ARBA" id="ARBA00080379"/>
    </source>
</evidence>
<dbReference type="InterPro" id="IPR003593">
    <property type="entry name" value="AAA+_ATPase"/>
</dbReference>
<comment type="caution">
    <text evidence="12">The sequence shown here is derived from an EMBL/GenBank/DDBJ whole genome shotgun (WGS) entry which is preliminary data.</text>
</comment>
<keyword evidence="3" id="KW-0235">DNA replication</keyword>
<dbReference type="Gene3D" id="1.10.8.60">
    <property type="match status" value="1"/>
</dbReference>
<dbReference type="Pfam" id="PF22534">
    <property type="entry name" value="RFC_C"/>
    <property type="match status" value="1"/>
</dbReference>
<sequence>MLWADKYRPKELSSLDYHKDQALNLKNLTKDGDFPHLLIYGPVGAGKKTRIMCLLRELYGPGIDRVKVETMNFTTPSNKKIDISTISSNYHIELSPSDVGINDRVVIMDVIKNVAQTQQLNANAQREFKVILLTDVDNLTKDAQHALRRTMEKYIANCRIILCTTSISRVIPAIRSRCLCIRVPAPSTEEIVTILTNVCTKESLTLPEEISREVATKCNRNLRRALLMCEACKVEKQLVLPKQHVVEPDWLLFIKNIAQKMVKEQSLTTLVKLRENLYELIVFGIPSEIIFCALLKELLKNCDLDLAALIVEQAALYEHRLAQGNKEIFHLEAFVAKCMCLYQNMMQELLACDF</sequence>
<evidence type="ECO:0000256" key="8">
    <source>
        <dbReference type="ARBA" id="ARBA00076818"/>
    </source>
</evidence>
<dbReference type="SMART" id="SM00382">
    <property type="entry name" value="AAA"/>
    <property type="match status" value="1"/>
</dbReference>
<evidence type="ECO:0000256" key="1">
    <source>
        <dbReference type="ARBA" id="ARBA00004123"/>
    </source>
</evidence>
<dbReference type="GO" id="GO:0006271">
    <property type="term" value="P:DNA strand elongation involved in DNA replication"/>
    <property type="evidence" value="ECO:0007669"/>
    <property type="project" value="UniProtKB-ARBA"/>
</dbReference>
<evidence type="ECO:0000256" key="3">
    <source>
        <dbReference type="ARBA" id="ARBA00022705"/>
    </source>
</evidence>
<dbReference type="InterPro" id="IPR050238">
    <property type="entry name" value="DNA_Rep/Repair_Clamp_Loader"/>
</dbReference>
<dbReference type="SUPFAM" id="SSF52540">
    <property type="entry name" value="P-loop containing nucleoside triphosphate hydrolases"/>
    <property type="match status" value="1"/>
</dbReference>
<evidence type="ECO:0000256" key="4">
    <source>
        <dbReference type="ARBA" id="ARBA00023242"/>
    </source>
</evidence>
<dbReference type="InterPro" id="IPR027417">
    <property type="entry name" value="P-loop_NTPase"/>
</dbReference>
<evidence type="ECO:0000259" key="11">
    <source>
        <dbReference type="SMART" id="SM00382"/>
    </source>
</evidence>
<dbReference type="FunFam" id="1.20.272.10:FF:000002">
    <property type="entry name" value="Replication factor C subunit 3"/>
    <property type="match status" value="1"/>
</dbReference>
<keyword evidence="13" id="KW-1185">Reference proteome</keyword>
<dbReference type="PANTHER" id="PTHR11669:SF1">
    <property type="entry name" value="REPLICATION FACTOR C SUBUNIT 3"/>
    <property type="match status" value="1"/>
</dbReference>
<evidence type="ECO:0000256" key="9">
    <source>
        <dbReference type="ARBA" id="ARBA00079394"/>
    </source>
</evidence>
<organism evidence="12 13">
    <name type="scientific">Zophobas morio</name>
    <dbReference type="NCBI Taxonomy" id="2755281"/>
    <lineage>
        <taxon>Eukaryota</taxon>
        <taxon>Metazoa</taxon>
        <taxon>Ecdysozoa</taxon>
        <taxon>Arthropoda</taxon>
        <taxon>Hexapoda</taxon>
        <taxon>Insecta</taxon>
        <taxon>Pterygota</taxon>
        <taxon>Neoptera</taxon>
        <taxon>Endopterygota</taxon>
        <taxon>Coleoptera</taxon>
        <taxon>Polyphaga</taxon>
        <taxon>Cucujiformia</taxon>
        <taxon>Tenebrionidae</taxon>
        <taxon>Zophobas</taxon>
    </lineage>
</organism>
<name>A0AA38HZE5_9CUCU</name>
<dbReference type="GO" id="GO:0003689">
    <property type="term" value="F:DNA clamp loader activity"/>
    <property type="evidence" value="ECO:0007669"/>
    <property type="project" value="TreeGrafter"/>
</dbReference>
<dbReference type="GO" id="GO:0006281">
    <property type="term" value="P:DNA repair"/>
    <property type="evidence" value="ECO:0007669"/>
    <property type="project" value="UniProtKB-ARBA"/>
</dbReference>
<keyword evidence="4" id="KW-0539">Nucleus</keyword>
<comment type="similarity">
    <text evidence="2">Belongs to the activator 1 small subunits family.</text>
</comment>
<dbReference type="CDD" id="cd00009">
    <property type="entry name" value="AAA"/>
    <property type="match status" value="1"/>
</dbReference>
<comment type="subcellular location">
    <subcellularLocation>
        <location evidence="1">Nucleus</location>
    </subcellularLocation>
</comment>
<dbReference type="Pfam" id="PF13177">
    <property type="entry name" value="DNA_pol3_delta2"/>
    <property type="match status" value="1"/>
</dbReference>
<evidence type="ECO:0000256" key="5">
    <source>
        <dbReference type="ARBA" id="ARBA00058626"/>
    </source>
</evidence>
<dbReference type="GO" id="GO:0005634">
    <property type="term" value="C:nucleus"/>
    <property type="evidence" value="ECO:0007669"/>
    <property type="project" value="UniProtKB-SubCell"/>
</dbReference>
<dbReference type="InterPro" id="IPR008921">
    <property type="entry name" value="DNA_pol3_clamp-load_cplx_C"/>
</dbReference>
<evidence type="ECO:0000256" key="7">
    <source>
        <dbReference type="ARBA" id="ARBA00070184"/>
    </source>
</evidence>
<dbReference type="Proteomes" id="UP001168821">
    <property type="component" value="Unassembled WGS sequence"/>
</dbReference>
<reference evidence="12" key="1">
    <citation type="journal article" date="2023" name="G3 (Bethesda)">
        <title>Whole genome assemblies of Zophobas morio and Tenebrio molitor.</title>
        <authorList>
            <person name="Kaur S."/>
            <person name="Stinson S.A."/>
            <person name="diCenzo G.C."/>
        </authorList>
    </citation>
    <scope>NUCLEOTIDE SEQUENCE</scope>
    <source>
        <strain evidence="12">QUZm001</strain>
    </source>
</reference>
<evidence type="ECO:0000313" key="12">
    <source>
        <dbReference type="EMBL" id="KAJ3646353.1"/>
    </source>
</evidence>
<protein>
    <recommendedName>
        <fullName evidence="7">Replication factor C subunit 3</fullName>
    </recommendedName>
    <alternativeName>
        <fullName evidence="9">Activator 1 38 kDa subunit</fullName>
    </alternativeName>
    <alternativeName>
        <fullName evidence="10">Activator 1 subunit 3</fullName>
    </alternativeName>
    <alternativeName>
        <fullName evidence="8">Replication factor C 38 kDa subunit</fullName>
    </alternativeName>
</protein>
<gene>
    <name evidence="12" type="ORF">Zmor_023943</name>
</gene>
<evidence type="ECO:0000313" key="13">
    <source>
        <dbReference type="Proteomes" id="UP001168821"/>
    </source>
</evidence>
<dbReference type="PANTHER" id="PTHR11669">
    <property type="entry name" value="REPLICATION FACTOR C / DNA POLYMERASE III GAMMA-TAU SUBUNIT"/>
    <property type="match status" value="1"/>
</dbReference>
<dbReference type="Gene3D" id="3.40.50.300">
    <property type="entry name" value="P-loop containing nucleotide triphosphate hydrolases"/>
    <property type="match status" value="1"/>
</dbReference>
<dbReference type="Gene3D" id="1.20.272.10">
    <property type="match status" value="1"/>
</dbReference>
<accession>A0AA38HZE5</accession>